<feature type="region of interest" description="Disordered" evidence="4">
    <location>
        <begin position="18"/>
        <end position="56"/>
    </location>
</feature>
<dbReference type="SUPFAM" id="SSF56112">
    <property type="entry name" value="Protein kinase-like (PK-like)"/>
    <property type="match status" value="1"/>
</dbReference>
<dbReference type="GO" id="GO:0016301">
    <property type="term" value="F:kinase activity"/>
    <property type="evidence" value="ECO:0007669"/>
    <property type="project" value="UniProtKB-KW"/>
</dbReference>
<feature type="binding site" evidence="3">
    <location>
        <position position="103"/>
    </location>
    <ligand>
        <name>ATP</name>
        <dbReference type="ChEBI" id="CHEBI:30616"/>
    </ligand>
</feature>
<keyword evidence="2 3" id="KW-0067">ATP-binding</keyword>
<sequence>MGYLSCKAQSSIVTCRSLSSAAAADPVDTSSGVKGKAKPADAPADGSRAHRAPHPSRRVHVFSYAELEAATSNFSDRALLGRGSHGSVYRATLRPSGRLVAVKRPSRLHHHHHGGGGSSS</sequence>
<dbReference type="InterPro" id="IPR017441">
    <property type="entry name" value="Protein_kinase_ATP_BS"/>
</dbReference>
<gene>
    <name evidence="5" type="primary">At1g28390</name>
    <name evidence="5" type="ORF">g.109749</name>
</gene>
<accession>A0A1D1ZG58</accession>
<evidence type="ECO:0000256" key="1">
    <source>
        <dbReference type="ARBA" id="ARBA00022741"/>
    </source>
</evidence>
<protein>
    <submittedName>
        <fullName evidence="5">Serine/threonine-protein kinase-like protein At1g28390</fullName>
    </submittedName>
</protein>
<dbReference type="Gene3D" id="3.30.200.20">
    <property type="entry name" value="Phosphorylase Kinase, domain 1"/>
    <property type="match status" value="1"/>
</dbReference>
<evidence type="ECO:0000256" key="2">
    <source>
        <dbReference type="ARBA" id="ARBA00022840"/>
    </source>
</evidence>
<dbReference type="PANTHER" id="PTHR47989">
    <property type="entry name" value="OS01G0750732 PROTEIN"/>
    <property type="match status" value="1"/>
</dbReference>
<keyword evidence="5" id="KW-0418">Kinase</keyword>
<keyword evidence="1 3" id="KW-0547">Nucleotide-binding</keyword>
<name>A0A1D1ZG58_9ARAE</name>
<evidence type="ECO:0000256" key="4">
    <source>
        <dbReference type="SAM" id="MobiDB-lite"/>
    </source>
</evidence>
<organism evidence="5">
    <name type="scientific">Anthurium amnicola</name>
    <dbReference type="NCBI Taxonomy" id="1678845"/>
    <lineage>
        <taxon>Eukaryota</taxon>
        <taxon>Viridiplantae</taxon>
        <taxon>Streptophyta</taxon>
        <taxon>Embryophyta</taxon>
        <taxon>Tracheophyta</taxon>
        <taxon>Spermatophyta</taxon>
        <taxon>Magnoliopsida</taxon>
        <taxon>Liliopsida</taxon>
        <taxon>Araceae</taxon>
        <taxon>Pothoideae</taxon>
        <taxon>Potheae</taxon>
        <taxon>Anthurium</taxon>
    </lineage>
</organism>
<dbReference type="InterPro" id="IPR011009">
    <property type="entry name" value="Kinase-like_dom_sf"/>
</dbReference>
<keyword evidence="5" id="KW-0808">Transferase</keyword>
<dbReference type="PROSITE" id="PS00107">
    <property type="entry name" value="PROTEIN_KINASE_ATP"/>
    <property type="match status" value="1"/>
</dbReference>
<dbReference type="PANTHER" id="PTHR47989:SF47">
    <property type="entry name" value="SERINE_THREONINE-PROTEIN KINASE PBL28-RELATED"/>
    <property type="match status" value="1"/>
</dbReference>
<feature type="non-terminal residue" evidence="5">
    <location>
        <position position="120"/>
    </location>
</feature>
<dbReference type="GO" id="GO:0005524">
    <property type="term" value="F:ATP binding"/>
    <property type="evidence" value="ECO:0007669"/>
    <property type="project" value="UniProtKB-UniRule"/>
</dbReference>
<evidence type="ECO:0000256" key="3">
    <source>
        <dbReference type="PROSITE-ProRule" id="PRU10141"/>
    </source>
</evidence>
<evidence type="ECO:0000313" key="5">
    <source>
        <dbReference type="EMBL" id="JAT65838.1"/>
    </source>
</evidence>
<dbReference type="AlphaFoldDB" id="A0A1D1ZG58"/>
<reference evidence="5" key="1">
    <citation type="submission" date="2015-07" db="EMBL/GenBank/DDBJ databases">
        <title>Transcriptome Assembly of Anthurium amnicola.</title>
        <authorList>
            <person name="Suzuki J."/>
        </authorList>
    </citation>
    <scope>NUCLEOTIDE SEQUENCE</scope>
</reference>
<dbReference type="EMBL" id="GDJX01002098">
    <property type="protein sequence ID" value="JAT65838.1"/>
    <property type="molecule type" value="Transcribed_RNA"/>
</dbReference>
<proteinExistence type="predicted"/>